<dbReference type="NCBIfam" id="TIGR03008">
    <property type="entry name" value="pepcterm_CAAX"/>
    <property type="match status" value="1"/>
</dbReference>
<feature type="transmembrane region" description="Helical" evidence="8">
    <location>
        <begin position="12"/>
        <end position="32"/>
    </location>
</feature>
<dbReference type="NCBIfam" id="TIGR04178">
    <property type="entry name" value="exo_archaeo"/>
    <property type="match status" value="1"/>
</dbReference>
<keyword evidence="3 10" id="KW-0645">Protease</keyword>
<feature type="transmembrane region" description="Helical" evidence="8">
    <location>
        <begin position="92"/>
        <end position="111"/>
    </location>
</feature>
<dbReference type="InterPro" id="IPR014346">
    <property type="entry name" value="Prenyl_protease-related"/>
</dbReference>
<dbReference type="InterPro" id="IPR026420">
    <property type="entry name" value="Exo_VPEID"/>
</dbReference>
<evidence type="ECO:0000313" key="11">
    <source>
        <dbReference type="Proteomes" id="UP000030021"/>
    </source>
</evidence>
<feature type="domain" description="CAAX prenyl protease 2/Lysostaphin resistance protein A-like" evidence="9">
    <location>
        <begin position="436"/>
        <end position="520"/>
    </location>
</feature>
<feature type="transmembrane region" description="Helical" evidence="8">
    <location>
        <begin position="507"/>
        <end position="527"/>
    </location>
</feature>
<feature type="transmembrane region" description="Helical" evidence="8">
    <location>
        <begin position="123"/>
        <end position="144"/>
    </location>
</feature>
<evidence type="ECO:0000256" key="3">
    <source>
        <dbReference type="ARBA" id="ARBA00022670"/>
    </source>
</evidence>
<keyword evidence="5" id="KW-0378">Hydrolase</keyword>
<protein>
    <submittedName>
        <fullName evidence="10">Exosortase E/protease, VPEID-CTERM system</fullName>
    </submittedName>
</protein>
<feature type="transmembrane region" description="Helical" evidence="8">
    <location>
        <begin position="422"/>
        <end position="445"/>
    </location>
</feature>
<keyword evidence="7 8" id="KW-0472">Membrane</keyword>
<comment type="subcellular location">
    <subcellularLocation>
        <location evidence="1">Cell membrane</location>
        <topology evidence="1">Multi-pass membrane protein</topology>
    </subcellularLocation>
</comment>
<feature type="transmembrane region" description="Helical" evidence="8">
    <location>
        <begin position="52"/>
        <end position="72"/>
    </location>
</feature>
<name>A0A0A0HGR9_9RHOB</name>
<evidence type="ECO:0000256" key="8">
    <source>
        <dbReference type="SAM" id="Phobius"/>
    </source>
</evidence>
<dbReference type="NCBIfam" id="TIGR04162">
    <property type="entry name" value="exo_VPEID"/>
    <property type="match status" value="1"/>
</dbReference>
<dbReference type="GO" id="GO:0080120">
    <property type="term" value="P:CAAX-box protein maturation"/>
    <property type="evidence" value="ECO:0007669"/>
    <property type="project" value="UniProtKB-ARBA"/>
</dbReference>
<dbReference type="HOGENOM" id="CLU_037120_0_0_5"/>
<keyword evidence="4 8" id="KW-0812">Transmembrane</keyword>
<feature type="transmembrane region" description="Helical" evidence="8">
    <location>
        <begin position="257"/>
        <end position="285"/>
    </location>
</feature>
<evidence type="ECO:0000256" key="4">
    <source>
        <dbReference type="ARBA" id="ARBA00022692"/>
    </source>
</evidence>
<gene>
    <name evidence="10" type="ORF">rosmuc_03293</name>
</gene>
<dbReference type="InterPro" id="IPR019127">
    <property type="entry name" value="Exosortase"/>
</dbReference>
<dbReference type="Pfam" id="PF02517">
    <property type="entry name" value="Rce1-like"/>
    <property type="match status" value="1"/>
</dbReference>
<feature type="transmembrane region" description="Helical" evidence="8">
    <location>
        <begin position="221"/>
        <end position="245"/>
    </location>
</feature>
<evidence type="ECO:0000256" key="5">
    <source>
        <dbReference type="ARBA" id="ARBA00022801"/>
    </source>
</evidence>
<accession>A0A0A0HGR9</accession>
<proteinExistence type="predicted"/>
<dbReference type="GO" id="GO:0006508">
    <property type="term" value="P:proteolysis"/>
    <property type="evidence" value="ECO:0007669"/>
    <property type="project" value="UniProtKB-KW"/>
</dbReference>
<dbReference type="STRING" id="215743.ROSMUCSMR3_00810"/>
<dbReference type="OrthoDB" id="8451928at2"/>
<dbReference type="InterPro" id="IPR026392">
    <property type="entry name" value="Exo/Archaeosortase_dom"/>
</dbReference>
<dbReference type="Proteomes" id="UP000030021">
    <property type="component" value="Unassembled WGS sequence"/>
</dbReference>
<dbReference type="PATRIC" id="fig|1288298.3.peg.3299"/>
<dbReference type="EMBL" id="AONH01000016">
    <property type="protein sequence ID" value="KGM86992.1"/>
    <property type="molecule type" value="Genomic_DNA"/>
</dbReference>
<sequence>MSKDTDSLSPLGRAYSLGALFVAEMVLLVLLYQVLSDLECRATGIETACRGLRFVALWLLCAGSLVGVYLWARPVARSEFASTASAAPGGVPWALLHGAGVLAMLAPLVLVAPEALSAEFARVFPLAALGALMAALGGVLWLMRPSAWIAWLRGRTLSLVAIAAFAAALPGAVVLAGPLWSVQAITDVTFIAVFLLLRLFVEDVVVDPATYVIGTPEFRVMVADSCSGIEGLVLITAFLALYGVLFRDELRLRRFGLVIWPIALLVSWLFNAVRITVLILIGVYVSPELAVNGFHSFAGWLMFTALSISVLVVVGRSGYALQAAAVPRVRSVAPMAEDDVAGRILPFIVFALSGLIAQAFWREPALAYPVQVGMMLAALWWVRGTVRQHLAWPSALSVVAGGVVGVAWIVTAPAADPPSEALLSLGAGAFALWAGMRILGTVALVPVIEELFFRGYVQARLDRGTLVSRIIAIAISAGLFALVHGRWIEAGLAGVVFSLVYMRNGRLADAMAAHAVANAVIAAAALWRGDWALI</sequence>
<keyword evidence="2" id="KW-1003">Cell membrane</keyword>
<feature type="transmembrane region" description="Helical" evidence="8">
    <location>
        <begin position="340"/>
        <end position="360"/>
    </location>
</feature>
<feature type="transmembrane region" description="Helical" evidence="8">
    <location>
        <begin position="466"/>
        <end position="487"/>
    </location>
</feature>
<dbReference type="InterPro" id="IPR003675">
    <property type="entry name" value="Rce1/LyrA-like_dom"/>
</dbReference>
<dbReference type="Pfam" id="PF09721">
    <property type="entry name" value="Exosortase_EpsH"/>
    <property type="match status" value="1"/>
</dbReference>
<dbReference type="GO" id="GO:0005886">
    <property type="term" value="C:plasma membrane"/>
    <property type="evidence" value="ECO:0007669"/>
    <property type="project" value="UniProtKB-SubCell"/>
</dbReference>
<reference evidence="10 11" key="1">
    <citation type="submission" date="2013-01" db="EMBL/GenBank/DDBJ databases">
        <authorList>
            <person name="Fiebig A."/>
            <person name="Goeker M."/>
            <person name="Klenk H.-P.P."/>
        </authorList>
    </citation>
    <scope>NUCLEOTIDE SEQUENCE [LARGE SCALE GENOMIC DNA]</scope>
    <source>
        <strain evidence="10 11">DSM 17069</strain>
    </source>
</reference>
<comment type="caution">
    <text evidence="10">The sequence shown here is derived from an EMBL/GenBank/DDBJ whole genome shotgun (WGS) entry which is preliminary data.</text>
</comment>
<evidence type="ECO:0000313" key="10">
    <source>
        <dbReference type="EMBL" id="KGM86992.1"/>
    </source>
</evidence>
<evidence type="ECO:0000256" key="6">
    <source>
        <dbReference type="ARBA" id="ARBA00022989"/>
    </source>
</evidence>
<evidence type="ECO:0000259" key="9">
    <source>
        <dbReference type="Pfam" id="PF02517"/>
    </source>
</evidence>
<organism evidence="10 11">
    <name type="scientific">Roseovarius mucosus DSM 17069</name>
    <dbReference type="NCBI Taxonomy" id="1288298"/>
    <lineage>
        <taxon>Bacteria</taxon>
        <taxon>Pseudomonadati</taxon>
        <taxon>Pseudomonadota</taxon>
        <taxon>Alphaproteobacteria</taxon>
        <taxon>Rhodobacterales</taxon>
        <taxon>Roseobacteraceae</taxon>
        <taxon>Roseovarius</taxon>
    </lineage>
</organism>
<feature type="transmembrane region" description="Helical" evidence="8">
    <location>
        <begin position="390"/>
        <end position="410"/>
    </location>
</feature>
<dbReference type="GO" id="GO:0004175">
    <property type="term" value="F:endopeptidase activity"/>
    <property type="evidence" value="ECO:0007669"/>
    <property type="project" value="UniProtKB-ARBA"/>
</dbReference>
<dbReference type="RefSeq" id="WP_037269162.1">
    <property type="nucleotide sequence ID" value="NZ_KN293975.1"/>
</dbReference>
<feature type="transmembrane region" description="Helical" evidence="8">
    <location>
        <begin position="297"/>
        <end position="319"/>
    </location>
</feature>
<dbReference type="eggNOG" id="COG1266">
    <property type="taxonomic scope" value="Bacteria"/>
</dbReference>
<evidence type="ECO:0000256" key="1">
    <source>
        <dbReference type="ARBA" id="ARBA00004651"/>
    </source>
</evidence>
<dbReference type="AlphaFoldDB" id="A0A0A0HGR9"/>
<feature type="transmembrane region" description="Helical" evidence="8">
    <location>
        <begin position="156"/>
        <end position="177"/>
    </location>
</feature>
<evidence type="ECO:0000256" key="7">
    <source>
        <dbReference type="ARBA" id="ARBA00023136"/>
    </source>
</evidence>
<feature type="transmembrane region" description="Helical" evidence="8">
    <location>
        <begin position="366"/>
        <end position="383"/>
    </location>
</feature>
<evidence type="ECO:0000256" key="2">
    <source>
        <dbReference type="ARBA" id="ARBA00022475"/>
    </source>
</evidence>
<keyword evidence="6 8" id="KW-1133">Transmembrane helix</keyword>